<proteinExistence type="predicted"/>
<sequence length="28" mass="3235">MRADLMKRIIQPETPGQLRRSADRRAAP</sequence>
<dbReference type="EMBL" id="GBXM01045102">
    <property type="protein sequence ID" value="JAH63475.1"/>
    <property type="molecule type" value="Transcribed_RNA"/>
</dbReference>
<feature type="region of interest" description="Disordered" evidence="1">
    <location>
        <begin position="1"/>
        <end position="28"/>
    </location>
</feature>
<reference evidence="2" key="2">
    <citation type="journal article" date="2015" name="Fish Shellfish Immunol.">
        <title>Early steps in the European eel (Anguilla anguilla)-Vibrio vulnificus interaction in the gills: Role of the RtxA13 toxin.</title>
        <authorList>
            <person name="Callol A."/>
            <person name="Pajuelo D."/>
            <person name="Ebbesson L."/>
            <person name="Teles M."/>
            <person name="MacKenzie S."/>
            <person name="Amaro C."/>
        </authorList>
    </citation>
    <scope>NUCLEOTIDE SEQUENCE</scope>
</reference>
<dbReference type="AlphaFoldDB" id="A0A0E9UE35"/>
<protein>
    <submittedName>
        <fullName evidence="2">Uncharacterized protein</fullName>
    </submittedName>
</protein>
<evidence type="ECO:0000313" key="2">
    <source>
        <dbReference type="EMBL" id="JAH63475.1"/>
    </source>
</evidence>
<reference evidence="2" key="1">
    <citation type="submission" date="2014-11" db="EMBL/GenBank/DDBJ databases">
        <authorList>
            <person name="Amaro Gonzalez C."/>
        </authorList>
    </citation>
    <scope>NUCLEOTIDE SEQUENCE</scope>
</reference>
<organism evidence="2">
    <name type="scientific">Anguilla anguilla</name>
    <name type="common">European freshwater eel</name>
    <name type="synonym">Muraena anguilla</name>
    <dbReference type="NCBI Taxonomy" id="7936"/>
    <lineage>
        <taxon>Eukaryota</taxon>
        <taxon>Metazoa</taxon>
        <taxon>Chordata</taxon>
        <taxon>Craniata</taxon>
        <taxon>Vertebrata</taxon>
        <taxon>Euteleostomi</taxon>
        <taxon>Actinopterygii</taxon>
        <taxon>Neopterygii</taxon>
        <taxon>Teleostei</taxon>
        <taxon>Anguilliformes</taxon>
        <taxon>Anguillidae</taxon>
        <taxon>Anguilla</taxon>
    </lineage>
</organism>
<evidence type="ECO:0000256" key="1">
    <source>
        <dbReference type="SAM" id="MobiDB-lite"/>
    </source>
</evidence>
<accession>A0A0E9UE35</accession>
<name>A0A0E9UE35_ANGAN</name>